<dbReference type="InterPro" id="IPR013430">
    <property type="entry name" value="Toxin_antidote_HigA"/>
</dbReference>
<dbReference type="Gene3D" id="1.10.260.40">
    <property type="entry name" value="lambda repressor-like DNA-binding domains"/>
    <property type="match status" value="1"/>
</dbReference>
<evidence type="ECO:0000313" key="3">
    <source>
        <dbReference type="EMBL" id="KAA2558543.1"/>
    </source>
</evidence>
<name>A0A9P3ZGZ9_9BACT</name>
<feature type="domain" description="HTH cro/C1-type" evidence="2">
    <location>
        <begin position="22"/>
        <end position="71"/>
    </location>
</feature>
<comment type="caution">
    <text evidence="3">The sequence shown here is derived from an EMBL/GenBank/DDBJ whole genome shotgun (WGS) entry which is preliminary data.</text>
</comment>
<reference evidence="3 4" key="1">
    <citation type="journal article" date="2019" name="Nat. Med.">
        <title>A library of human gut bacterial isolates paired with longitudinal multiomics data enables mechanistic microbiome research.</title>
        <authorList>
            <person name="Poyet M."/>
            <person name="Groussin M."/>
            <person name="Gibbons S.M."/>
            <person name="Avila-Pacheco J."/>
            <person name="Jiang X."/>
            <person name="Kearney S.M."/>
            <person name="Perrotta A.R."/>
            <person name="Berdy B."/>
            <person name="Zhao S."/>
            <person name="Lieberman T.D."/>
            <person name="Swanson P.K."/>
            <person name="Smith M."/>
            <person name="Roesemann S."/>
            <person name="Alexander J.E."/>
            <person name="Rich S.A."/>
            <person name="Livny J."/>
            <person name="Vlamakis H."/>
            <person name="Clish C."/>
            <person name="Bullock K."/>
            <person name="Deik A."/>
            <person name="Scott J."/>
            <person name="Pierce K.A."/>
            <person name="Xavier R.J."/>
            <person name="Alm E.J."/>
        </authorList>
    </citation>
    <scope>NUCLEOTIDE SEQUENCE [LARGE SCALE GENOMIC DNA]</scope>
    <source>
        <strain evidence="3 4">BIOML-A204</strain>
    </source>
</reference>
<dbReference type="AlphaFoldDB" id="A0A9P3ZGZ9"/>
<dbReference type="NCBIfam" id="TIGR02607">
    <property type="entry name" value="antidote_HigA"/>
    <property type="match status" value="1"/>
</dbReference>
<dbReference type="CDD" id="cd00093">
    <property type="entry name" value="HTH_XRE"/>
    <property type="match status" value="1"/>
</dbReference>
<dbReference type="GO" id="GO:0003677">
    <property type="term" value="F:DNA binding"/>
    <property type="evidence" value="ECO:0007669"/>
    <property type="project" value="UniProtKB-KW"/>
</dbReference>
<evidence type="ECO:0000256" key="1">
    <source>
        <dbReference type="ARBA" id="ARBA00023125"/>
    </source>
</evidence>
<sequence length="166" mass="19659">MRSEIDMYKGIRPGKIVGLELQERNLSQRAFAAAIDEHKQTLNAVITGRRKLTVEMALKIEKALGYDEGFLLTLQAYYEIAEYKNRKANESVRGAPAIRRMLFWDTDFDKIDWGRSKESILERVMERGDENEKQEIARFYGMDRAELERYKPDLSYRIPYKYRHKQ</sequence>
<dbReference type="Proteomes" id="UP000323119">
    <property type="component" value="Unassembled WGS sequence"/>
</dbReference>
<dbReference type="InterPro" id="IPR053830">
    <property type="entry name" value="DUF6922"/>
</dbReference>
<organism evidence="3 4">
    <name type="scientific">Alistipes onderdonkii</name>
    <dbReference type="NCBI Taxonomy" id="328813"/>
    <lineage>
        <taxon>Bacteria</taxon>
        <taxon>Pseudomonadati</taxon>
        <taxon>Bacteroidota</taxon>
        <taxon>Bacteroidia</taxon>
        <taxon>Bacteroidales</taxon>
        <taxon>Rikenellaceae</taxon>
        <taxon>Alistipes</taxon>
    </lineage>
</organism>
<dbReference type="PROSITE" id="PS50943">
    <property type="entry name" value="HTH_CROC1"/>
    <property type="match status" value="1"/>
</dbReference>
<dbReference type="PANTHER" id="PTHR36924">
    <property type="entry name" value="ANTITOXIN HIGA-1"/>
    <property type="match status" value="1"/>
</dbReference>
<dbReference type="InterPro" id="IPR001387">
    <property type="entry name" value="Cro/C1-type_HTH"/>
</dbReference>
<dbReference type="SMART" id="SM00530">
    <property type="entry name" value="HTH_XRE"/>
    <property type="match status" value="1"/>
</dbReference>
<dbReference type="Pfam" id="PF21956">
    <property type="entry name" value="DUF6922"/>
    <property type="match status" value="1"/>
</dbReference>
<dbReference type="PANTHER" id="PTHR36924:SF1">
    <property type="entry name" value="ANTITOXIN HIGA-1"/>
    <property type="match status" value="1"/>
</dbReference>
<gene>
    <name evidence="3" type="ORF">F2S36_12935</name>
</gene>
<dbReference type="EMBL" id="VVUY01000013">
    <property type="protein sequence ID" value="KAA2558543.1"/>
    <property type="molecule type" value="Genomic_DNA"/>
</dbReference>
<proteinExistence type="predicted"/>
<protein>
    <submittedName>
        <fullName evidence="3">HigA family addiction module antidote protein</fullName>
    </submittedName>
</protein>
<dbReference type="RefSeq" id="WP_055204533.1">
    <property type="nucleotide sequence ID" value="NZ_JADMQE010000014.1"/>
</dbReference>
<dbReference type="SUPFAM" id="SSF47413">
    <property type="entry name" value="lambda repressor-like DNA-binding domains"/>
    <property type="match status" value="1"/>
</dbReference>
<dbReference type="InterPro" id="IPR010982">
    <property type="entry name" value="Lambda_DNA-bd_dom_sf"/>
</dbReference>
<accession>A0A9P3ZGZ9</accession>
<dbReference type="Pfam" id="PF01381">
    <property type="entry name" value="HTH_3"/>
    <property type="match status" value="1"/>
</dbReference>
<evidence type="ECO:0000313" key="4">
    <source>
        <dbReference type="Proteomes" id="UP000323119"/>
    </source>
</evidence>
<keyword evidence="1" id="KW-0238">DNA-binding</keyword>
<evidence type="ECO:0000259" key="2">
    <source>
        <dbReference type="PROSITE" id="PS50943"/>
    </source>
</evidence>